<dbReference type="SFLD" id="SFLDS00029">
    <property type="entry name" value="Radical_SAM"/>
    <property type="match status" value="1"/>
</dbReference>
<dbReference type="InterPro" id="IPR007197">
    <property type="entry name" value="rSAM"/>
</dbReference>
<dbReference type="Pfam" id="PF04055">
    <property type="entry name" value="Radical_SAM"/>
    <property type="match status" value="1"/>
</dbReference>
<dbReference type="InterPro" id="IPR006638">
    <property type="entry name" value="Elp3/MiaA/NifB-like_rSAM"/>
</dbReference>
<dbReference type="GO" id="GO:0003824">
    <property type="term" value="F:catalytic activity"/>
    <property type="evidence" value="ECO:0007669"/>
    <property type="project" value="InterPro"/>
</dbReference>
<dbReference type="InterPro" id="IPR045784">
    <property type="entry name" value="Radical_SAM_N2"/>
</dbReference>
<accession>A0A1F5YGA4</accession>
<organism evidence="2 3">
    <name type="scientific">Candidatus Glassbacteria bacterium GWA2_58_10</name>
    <dbReference type="NCBI Taxonomy" id="1817865"/>
    <lineage>
        <taxon>Bacteria</taxon>
        <taxon>Candidatus Glassiibacteriota</taxon>
    </lineage>
</organism>
<dbReference type="InterPro" id="IPR058240">
    <property type="entry name" value="rSAM_sf"/>
</dbReference>
<dbReference type="SUPFAM" id="SSF102114">
    <property type="entry name" value="Radical SAM enzymes"/>
    <property type="match status" value="1"/>
</dbReference>
<dbReference type="SFLD" id="SFLDG01082">
    <property type="entry name" value="B12-binding_domain_containing"/>
    <property type="match status" value="1"/>
</dbReference>
<dbReference type="Gene3D" id="3.80.30.20">
    <property type="entry name" value="tm_1862 like domain"/>
    <property type="match status" value="1"/>
</dbReference>
<feature type="domain" description="Radical SAM core" evidence="1">
    <location>
        <begin position="243"/>
        <end position="463"/>
    </location>
</feature>
<proteinExistence type="predicted"/>
<dbReference type="EMBL" id="MFIV01000037">
    <property type="protein sequence ID" value="OGF99194.1"/>
    <property type="molecule type" value="Genomic_DNA"/>
</dbReference>
<protein>
    <recommendedName>
        <fullName evidence="1">Radical SAM core domain-containing protein</fullName>
    </recommendedName>
</protein>
<dbReference type="PROSITE" id="PS51918">
    <property type="entry name" value="RADICAL_SAM"/>
    <property type="match status" value="1"/>
</dbReference>
<reference evidence="2 3" key="1">
    <citation type="journal article" date="2016" name="Nat. Commun.">
        <title>Thousands of microbial genomes shed light on interconnected biogeochemical processes in an aquifer system.</title>
        <authorList>
            <person name="Anantharaman K."/>
            <person name="Brown C.T."/>
            <person name="Hug L.A."/>
            <person name="Sharon I."/>
            <person name="Castelle C.J."/>
            <person name="Probst A.J."/>
            <person name="Thomas B.C."/>
            <person name="Singh A."/>
            <person name="Wilkins M.J."/>
            <person name="Karaoz U."/>
            <person name="Brodie E.L."/>
            <person name="Williams K.H."/>
            <person name="Hubbard S.S."/>
            <person name="Banfield J.F."/>
        </authorList>
    </citation>
    <scope>NUCLEOTIDE SEQUENCE [LARGE SCALE GENOMIC DNA]</scope>
</reference>
<comment type="caution">
    <text evidence="2">The sequence shown here is derived from an EMBL/GenBank/DDBJ whole genome shotgun (WGS) entry which is preliminary data.</text>
</comment>
<gene>
    <name evidence="2" type="ORF">A2Z86_06800</name>
</gene>
<dbReference type="Pfam" id="PF19864">
    <property type="entry name" value="Radical_SAM_N2"/>
    <property type="match status" value="1"/>
</dbReference>
<dbReference type="PANTHER" id="PTHR42731:SF5">
    <property type="entry name" value="RADICAL SAM DOMAIN PROTEIN"/>
    <property type="match status" value="1"/>
</dbReference>
<evidence type="ECO:0000313" key="3">
    <source>
        <dbReference type="Proteomes" id="UP000176992"/>
    </source>
</evidence>
<dbReference type="Proteomes" id="UP000176992">
    <property type="component" value="Unassembled WGS sequence"/>
</dbReference>
<evidence type="ECO:0000313" key="2">
    <source>
        <dbReference type="EMBL" id="OGF99194.1"/>
    </source>
</evidence>
<dbReference type="GO" id="GO:0051536">
    <property type="term" value="F:iron-sulfur cluster binding"/>
    <property type="evidence" value="ECO:0007669"/>
    <property type="project" value="InterPro"/>
</dbReference>
<dbReference type="SMART" id="SM00729">
    <property type="entry name" value="Elp3"/>
    <property type="match status" value="1"/>
</dbReference>
<evidence type="ECO:0000259" key="1">
    <source>
        <dbReference type="PROSITE" id="PS51918"/>
    </source>
</evidence>
<dbReference type="InterPro" id="IPR023404">
    <property type="entry name" value="rSAM_horseshoe"/>
</dbReference>
<dbReference type="PANTHER" id="PTHR42731">
    <property type="entry name" value="SLL1084 PROTEIN"/>
    <property type="match status" value="1"/>
</dbReference>
<dbReference type="AlphaFoldDB" id="A0A1F5YGA4"/>
<sequence length="542" mass="59119">MSGYSNLEKLRGAILAQETGTLLKSGYCPCEVGLAALSPYPVAMSSLGFQTVYRIFNSLPEVRCERLFLLGRGGLDKAGEWLSLESGRKAGEFKVLAASISYEQETLMLPRALAAAGIPLYAAERGEGAPVVICGGPVITANPEPLAPFIDVCAIGDSERLAPDFAALWLEAFSRGWPRQRLLEELAAREGFYIPALYETRPEKGPYPVAPFPASGRAPATVRRAVNSRLDPPAHSAIVSDTTHFKRMFMVEVARGCRWNCRFCLVCRVNRPYRPVPAERVIEALSRAPRQARSAGLVGANLCDHPELEAILEAAAARGLRLGISSLRVDTVSRSLLELLKKCGVGGLTLAPETASAELLSRIGKRYSRERLFEVVELMSREGFESLKLYYMIGLPGESRADREELARQIRELAACAGTGMKLKVSLNPFVPKPQTAWQDESMFRPGEIKAAIRQLRRDLSGPGARVELQAGSPAEAVAQAVISLGDRTLAAPLARAAVEPGERFLDCLDEAGVELDPLLYKRKKPAELHPWRVLECEPSIS</sequence>
<name>A0A1F5YGA4_9BACT</name>
<dbReference type="CDD" id="cd01335">
    <property type="entry name" value="Radical_SAM"/>
    <property type="match status" value="1"/>
</dbReference>